<evidence type="ECO:0000256" key="6">
    <source>
        <dbReference type="SAM" id="MobiDB-lite"/>
    </source>
</evidence>
<reference evidence="7 8" key="1">
    <citation type="journal article" date="2016" name="Genome Biol. Evol.">
        <title>Divergent and convergent evolution of fungal pathogenicity.</title>
        <authorList>
            <person name="Shang Y."/>
            <person name="Xiao G."/>
            <person name="Zheng P."/>
            <person name="Cen K."/>
            <person name="Zhan S."/>
            <person name="Wang C."/>
        </authorList>
    </citation>
    <scope>NUCLEOTIDE SEQUENCE [LARGE SCALE GENOMIC DNA]</scope>
    <source>
        <strain evidence="7 8">ARSEF 7405</strain>
    </source>
</reference>
<keyword evidence="3" id="KW-0227">DNA damage</keyword>
<sequence length="474" mass="51247">MDAFLLNRSQGSIEPAAFHHAQLTQLTHCLEPVPGIKFSGHQGNAEAAGSPPATLYAHEAGASVLALDQYDKRFMVSGGADATIHLWDLEARSSELDHIHTPVASGNKLTSPESHQRALTSLSIYPFDPSPATILTTSYDNTLKLSVLGRPDITSVCSFNLHATPYSHSLSAHTSSLLLVAAGTSDKTVRLVDLRSGLSTHSLLGHDSSVLSVSWAPHNEYLLASGSLDNRVLIFDVRRGGKDSVVAALDMDDAVGVGPFSTPGNGLRGPSLRTRRAHNGSVTGVRWTDNGHYLVTAGQDSRIRVWDCSTGANTLVHFGPRVRNKSSLHLAERAPLLVPTNSTSVLQDTLLWPNYNDETDRGEIFMFNFHNGSFIKTLKVPGVSHSKKKKDARPTALSAARINALVWRGNGASGQGLEMFSAHGDGTIRTWASLSPDDSLDEEDDDPDVESRKRKRDVLDEMYRGLMGSNVTFT</sequence>
<dbReference type="InterPro" id="IPR036322">
    <property type="entry name" value="WD40_repeat_dom_sf"/>
</dbReference>
<dbReference type="InterPro" id="IPR015943">
    <property type="entry name" value="WD40/YVTN_repeat-like_dom_sf"/>
</dbReference>
<dbReference type="GO" id="GO:0006283">
    <property type="term" value="P:transcription-coupled nucleotide-excision repair"/>
    <property type="evidence" value="ECO:0007669"/>
    <property type="project" value="InterPro"/>
</dbReference>
<dbReference type="OrthoDB" id="361494at2759"/>
<evidence type="ECO:0000256" key="2">
    <source>
        <dbReference type="ARBA" id="ARBA00022737"/>
    </source>
</evidence>
<evidence type="ECO:0000256" key="4">
    <source>
        <dbReference type="ARBA" id="ARBA00023204"/>
    </source>
</evidence>
<dbReference type="PRINTS" id="PR00320">
    <property type="entry name" value="GPROTEINBRPT"/>
</dbReference>
<evidence type="ECO:0000256" key="5">
    <source>
        <dbReference type="PROSITE-ProRule" id="PRU00221"/>
    </source>
</evidence>
<dbReference type="GO" id="GO:0031464">
    <property type="term" value="C:Cul4A-RING E3 ubiquitin ligase complex"/>
    <property type="evidence" value="ECO:0007669"/>
    <property type="project" value="TreeGrafter"/>
</dbReference>
<evidence type="ECO:0000256" key="1">
    <source>
        <dbReference type="ARBA" id="ARBA00022574"/>
    </source>
</evidence>
<dbReference type="InterPro" id="IPR001680">
    <property type="entry name" value="WD40_rpt"/>
</dbReference>
<evidence type="ECO:0000256" key="3">
    <source>
        <dbReference type="ARBA" id="ARBA00022763"/>
    </source>
</evidence>
<keyword evidence="4" id="KW-0234">DNA repair</keyword>
<dbReference type="PANTHER" id="PTHR46202">
    <property type="entry name" value="DNA EXCISION REPAIR PROTEIN ERCC-8"/>
    <property type="match status" value="1"/>
</dbReference>
<keyword evidence="8" id="KW-1185">Reference proteome</keyword>
<protein>
    <submittedName>
        <fullName evidence="7">WD repeat protein</fullName>
    </submittedName>
</protein>
<dbReference type="PROSITE" id="PS50082">
    <property type="entry name" value="WD_REPEATS_2"/>
    <property type="match status" value="3"/>
</dbReference>
<feature type="repeat" description="WD" evidence="5">
    <location>
        <begin position="203"/>
        <end position="245"/>
    </location>
</feature>
<dbReference type="PROSITE" id="PS50294">
    <property type="entry name" value="WD_REPEATS_REGION"/>
    <property type="match status" value="3"/>
</dbReference>
<evidence type="ECO:0000313" key="7">
    <source>
        <dbReference type="EMBL" id="KZZ89767.1"/>
    </source>
</evidence>
<dbReference type="InterPro" id="IPR042238">
    <property type="entry name" value="Rad28/ERCC8/Ckn1/ATCSA-1"/>
</dbReference>
<feature type="repeat" description="WD" evidence="5">
    <location>
        <begin position="55"/>
        <end position="97"/>
    </location>
</feature>
<keyword evidence="2" id="KW-0677">Repeat</keyword>
<dbReference type="EMBL" id="AZGZ01000019">
    <property type="protein sequence ID" value="KZZ89767.1"/>
    <property type="molecule type" value="Genomic_DNA"/>
</dbReference>
<dbReference type="SMART" id="SM00320">
    <property type="entry name" value="WD40"/>
    <property type="match status" value="6"/>
</dbReference>
<dbReference type="PANTHER" id="PTHR46202:SF1">
    <property type="entry name" value="DNA EXCISION REPAIR PROTEIN ERCC-8"/>
    <property type="match status" value="1"/>
</dbReference>
<name>A0A167X8M9_9EURO</name>
<dbReference type="AlphaFoldDB" id="A0A167X8M9"/>
<dbReference type="Pfam" id="PF00400">
    <property type="entry name" value="WD40"/>
    <property type="match status" value="4"/>
</dbReference>
<feature type="region of interest" description="Disordered" evidence="6">
    <location>
        <begin position="431"/>
        <end position="456"/>
    </location>
</feature>
<accession>A0A167X8M9</accession>
<dbReference type="SUPFAM" id="SSF50978">
    <property type="entry name" value="WD40 repeat-like"/>
    <property type="match status" value="1"/>
</dbReference>
<proteinExistence type="predicted"/>
<dbReference type="GO" id="GO:0000209">
    <property type="term" value="P:protein polyubiquitination"/>
    <property type="evidence" value="ECO:0007669"/>
    <property type="project" value="TreeGrafter"/>
</dbReference>
<gene>
    <name evidence="7" type="ORF">AAP_04118</name>
</gene>
<feature type="repeat" description="WD" evidence="5">
    <location>
        <begin position="275"/>
        <end position="316"/>
    </location>
</feature>
<dbReference type="VEuPathDB" id="FungiDB:AAP_04118"/>
<comment type="caution">
    <text evidence="7">The sequence shown here is derived from an EMBL/GenBank/DDBJ whole genome shotgun (WGS) entry which is preliminary data.</text>
</comment>
<dbReference type="InterPro" id="IPR019775">
    <property type="entry name" value="WD40_repeat_CS"/>
</dbReference>
<dbReference type="PROSITE" id="PS00678">
    <property type="entry name" value="WD_REPEATS_1"/>
    <property type="match status" value="1"/>
</dbReference>
<feature type="compositionally biased region" description="Acidic residues" evidence="6">
    <location>
        <begin position="438"/>
        <end position="448"/>
    </location>
</feature>
<dbReference type="InterPro" id="IPR020472">
    <property type="entry name" value="WD40_PAC1"/>
</dbReference>
<dbReference type="FunFam" id="2.130.10.10:FF:001166">
    <property type="entry name" value="WD repeat protein (AFU_orthologue AFUA_4G09620)"/>
    <property type="match status" value="1"/>
</dbReference>
<dbReference type="GO" id="GO:0043161">
    <property type="term" value="P:proteasome-mediated ubiquitin-dependent protein catabolic process"/>
    <property type="evidence" value="ECO:0007669"/>
    <property type="project" value="TreeGrafter"/>
</dbReference>
<dbReference type="Proteomes" id="UP000242877">
    <property type="component" value="Unassembled WGS sequence"/>
</dbReference>
<dbReference type="GO" id="GO:0000109">
    <property type="term" value="C:nucleotide-excision repair complex"/>
    <property type="evidence" value="ECO:0007669"/>
    <property type="project" value="TreeGrafter"/>
</dbReference>
<dbReference type="Gene3D" id="2.130.10.10">
    <property type="entry name" value="YVTN repeat-like/Quinoprotein amine dehydrogenase"/>
    <property type="match status" value="1"/>
</dbReference>
<organism evidence="7 8">
    <name type="scientific">Ascosphaera apis ARSEF 7405</name>
    <dbReference type="NCBI Taxonomy" id="392613"/>
    <lineage>
        <taxon>Eukaryota</taxon>
        <taxon>Fungi</taxon>
        <taxon>Dikarya</taxon>
        <taxon>Ascomycota</taxon>
        <taxon>Pezizomycotina</taxon>
        <taxon>Eurotiomycetes</taxon>
        <taxon>Eurotiomycetidae</taxon>
        <taxon>Onygenales</taxon>
        <taxon>Ascosphaeraceae</taxon>
        <taxon>Ascosphaera</taxon>
    </lineage>
</organism>
<keyword evidence="1 5" id="KW-0853">WD repeat</keyword>
<evidence type="ECO:0000313" key="8">
    <source>
        <dbReference type="Proteomes" id="UP000242877"/>
    </source>
</evidence>